<reference evidence="11" key="1">
    <citation type="journal article" date="2022" name="G3 (Bethesda)">
        <title>High quality genome of the basidiomycete yeast Dioszegia hungarica PDD-24b-2 isolated from cloud water.</title>
        <authorList>
            <person name="Jarrige D."/>
            <person name="Haridas S."/>
            <person name="Bleykasten-Grosshans C."/>
            <person name="Joly M."/>
            <person name="Nadalig T."/>
            <person name="Sancelme M."/>
            <person name="Vuilleumier S."/>
            <person name="Grigoriev I.V."/>
            <person name="Amato P."/>
            <person name="Bringel F."/>
        </authorList>
    </citation>
    <scope>NUCLEOTIDE SEQUENCE</scope>
    <source>
        <strain evidence="11">PDD-24b-2</strain>
    </source>
</reference>
<evidence type="ECO:0008006" key="13">
    <source>
        <dbReference type="Google" id="ProtNLM"/>
    </source>
</evidence>
<evidence type="ECO:0000259" key="10">
    <source>
        <dbReference type="PROSITE" id="PS50868"/>
    </source>
</evidence>
<keyword evidence="2" id="KW-0158">Chromosome</keyword>
<comment type="caution">
    <text evidence="11">The sequence shown here is derived from an EMBL/GenBank/DDBJ whole genome shotgun (WGS) entry which is preliminary data.</text>
</comment>
<feature type="domain" description="Post-SET" evidence="10">
    <location>
        <begin position="345"/>
        <end position="361"/>
    </location>
</feature>
<dbReference type="GO" id="GO:0008168">
    <property type="term" value="F:methyltransferase activity"/>
    <property type="evidence" value="ECO:0007669"/>
    <property type="project" value="UniProtKB-KW"/>
</dbReference>
<dbReference type="PROSITE" id="PS50280">
    <property type="entry name" value="SET"/>
    <property type="match status" value="1"/>
</dbReference>
<dbReference type="AlphaFoldDB" id="A0AA38H2M5"/>
<feature type="region of interest" description="Disordered" evidence="8">
    <location>
        <begin position="1"/>
        <end position="46"/>
    </location>
</feature>
<dbReference type="SMART" id="SM00317">
    <property type="entry name" value="SET"/>
    <property type="match status" value="1"/>
</dbReference>
<dbReference type="SUPFAM" id="SSF82199">
    <property type="entry name" value="SET domain"/>
    <property type="match status" value="1"/>
</dbReference>
<dbReference type="InterPro" id="IPR046341">
    <property type="entry name" value="SET_dom_sf"/>
</dbReference>
<feature type="compositionally biased region" description="Low complexity" evidence="8">
    <location>
        <begin position="1"/>
        <end position="17"/>
    </location>
</feature>
<dbReference type="EMBL" id="JAKWFO010000014">
    <property type="protein sequence ID" value="KAI9632752.1"/>
    <property type="molecule type" value="Genomic_DNA"/>
</dbReference>
<dbReference type="PANTHER" id="PTHR46223">
    <property type="entry name" value="HISTONE-LYSINE N-METHYLTRANSFERASE SUV39H"/>
    <property type="match status" value="1"/>
</dbReference>
<sequence length="366" mass="39611">MEVYPSSVGSGSGTTRTAWPPEQKSGALLEQSKSASPWADSEGAENDLLDVSCGTEPVRIPTTGLSASHLASLSRFDRYITDSVLPDGTPISLARPPSGLQDDEDSDRDEMVLLVNAWVTLVSSRSRRSGTKADRDLGNFYSDTLEAPGGLLEQLLNLDALPERWPLVECSPDCLCARTCGNRLTQGGVRVPLTIRPVPQAGLCLFYSPSTSCDLPRGSFVSLYAGEYLTTSQARSRWSSAVKAEEGEGNYILTLREPGLVLHIDPRRYGNIGRFMNHSCDPNCVIQVVRWGAGSWPRAAIFRSIAPDEELTFDYGNASGSGRSIADGQKGSKGSEVADDVAGERRTSCFCGSERCRGWMPFDETL</sequence>
<dbReference type="InterPro" id="IPR001214">
    <property type="entry name" value="SET_dom"/>
</dbReference>
<evidence type="ECO:0000259" key="9">
    <source>
        <dbReference type="PROSITE" id="PS50280"/>
    </source>
</evidence>
<dbReference type="InterPro" id="IPR050973">
    <property type="entry name" value="H3K9_Histone-Lys_N-MTase"/>
</dbReference>
<evidence type="ECO:0000256" key="7">
    <source>
        <dbReference type="ARBA" id="ARBA00022833"/>
    </source>
</evidence>
<evidence type="ECO:0000256" key="4">
    <source>
        <dbReference type="ARBA" id="ARBA00022679"/>
    </source>
</evidence>
<feature type="domain" description="SET" evidence="9">
    <location>
        <begin position="191"/>
        <end position="316"/>
    </location>
</feature>
<evidence type="ECO:0000256" key="2">
    <source>
        <dbReference type="ARBA" id="ARBA00022454"/>
    </source>
</evidence>
<evidence type="ECO:0000313" key="12">
    <source>
        <dbReference type="Proteomes" id="UP001164286"/>
    </source>
</evidence>
<evidence type="ECO:0000256" key="5">
    <source>
        <dbReference type="ARBA" id="ARBA00022691"/>
    </source>
</evidence>
<dbReference type="Proteomes" id="UP001164286">
    <property type="component" value="Unassembled WGS sequence"/>
</dbReference>
<evidence type="ECO:0000256" key="3">
    <source>
        <dbReference type="ARBA" id="ARBA00022603"/>
    </source>
</evidence>
<dbReference type="InterPro" id="IPR003616">
    <property type="entry name" value="Post-SET_dom"/>
</dbReference>
<dbReference type="Pfam" id="PF00856">
    <property type="entry name" value="SET"/>
    <property type="match status" value="1"/>
</dbReference>
<dbReference type="GeneID" id="77727269"/>
<comment type="subcellular location">
    <subcellularLocation>
        <location evidence="1">Chromosome</location>
    </subcellularLocation>
</comment>
<dbReference type="Gene3D" id="2.170.270.10">
    <property type="entry name" value="SET domain"/>
    <property type="match status" value="1"/>
</dbReference>
<dbReference type="GO" id="GO:0005694">
    <property type="term" value="C:chromosome"/>
    <property type="evidence" value="ECO:0007669"/>
    <property type="project" value="UniProtKB-SubCell"/>
</dbReference>
<dbReference type="PROSITE" id="PS50868">
    <property type="entry name" value="POST_SET"/>
    <property type="match status" value="1"/>
</dbReference>
<dbReference type="PANTHER" id="PTHR46223:SF3">
    <property type="entry name" value="HISTONE-LYSINE N-METHYLTRANSFERASE SET-23"/>
    <property type="match status" value="1"/>
</dbReference>
<dbReference type="RefSeq" id="XP_052942529.1">
    <property type="nucleotide sequence ID" value="XM_053088064.1"/>
</dbReference>
<evidence type="ECO:0000313" key="11">
    <source>
        <dbReference type="EMBL" id="KAI9632752.1"/>
    </source>
</evidence>
<keyword evidence="5" id="KW-0949">S-adenosyl-L-methionine</keyword>
<dbReference type="GO" id="GO:0046872">
    <property type="term" value="F:metal ion binding"/>
    <property type="evidence" value="ECO:0007669"/>
    <property type="project" value="UniProtKB-KW"/>
</dbReference>
<organism evidence="11 12">
    <name type="scientific">Dioszegia hungarica</name>
    <dbReference type="NCBI Taxonomy" id="4972"/>
    <lineage>
        <taxon>Eukaryota</taxon>
        <taxon>Fungi</taxon>
        <taxon>Dikarya</taxon>
        <taxon>Basidiomycota</taxon>
        <taxon>Agaricomycotina</taxon>
        <taxon>Tremellomycetes</taxon>
        <taxon>Tremellales</taxon>
        <taxon>Bulleribasidiaceae</taxon>
        <taxon>Dioszegia</taxon>
    </lineage>
</organism>
<proteinExistence type="predicted"/>
<keyword evidence="4" id="KW-0808">Transferase</keyword>
<name>A0AA38H2M5_9TREE</name>
<evidence type="ECO:0000256" key="6">
    <source>
        <dbReference type="ARBA" id="ARBA00022723"/>
    </source>
</evidence>
<gene>
    <name evidence="11" type="ORF">MKK02DRAFT_30493</name>
</gene>
<protein>
    <recommendedName>
        <fullName evidence="13">SET domain-containing protein</fullName>
    </recommendedName>
</protein>
<keyword evidence="3" id="KW-0489">Methyltransferase</keyword>
<evidence type="ECO:0000256" key="1">
    <source>
        <dbReference type="ARBA" id="ARBA00004286"/>
    </source>
</evidence>
<accession>A0AA38H2M5</accession>
<keyword evidence="6" id="KW-0479">Metal-binding</keyword>
<keyword evidence="12" id="KW-1185">Reference proteome</keyword>
<keyword evidence="7" id="KW-0862">Zinc</keyword>
<dbReference type="GO" id="GO:0032259">
    <property type="term" value="P:methylation"/>
    <property type="evidence" value="ECO:0007669"/>
    <property type="project" value="UniProtKB-KW"/>
</dbReference>
<evidence type="ECO:0000256" key="8">
    <source>
        <dbReference type="SAM" id="MobiDB-lite"/>
    </source>
</evidence>